<comment type="caution">
    <text evidence="2">The sequence shown here is derived from an EMBL/GenBank/DDBJ whole genome shotgun (WGS) entry which is preliminary data.</text>
</comment>
<name>A0A2V3J3F0_9FLOR</name>
<organism evidence="2 3">
    <name type="scientific">Gracilariopsis chorda</name>
    <dbReference type="NCBI Taxonomy" id="448386"/>
    <lineage>
        <taxon>Eukaryota</taxon>
        <taxon>Rhodophyta</taxon>
        <taxon>Florideophyceae</taxon>
        <taxon>Rhodymeniophycidae</taxon>
        <taxon>Gracilariales</taxon>
        <taxon>Gracilariaceae</taxon>
        <taxon>Gracilariopsis</taxon>
    </lineage>
</organism>
<dbReference type="AlphaFoldDB" id="A0A2V3J3F0"/>
<feature type="region of interest" description="Disordered" evidence="1">
    <location>
        <begin position="1"/>
        <end position="39"/>
    </location>
</feature>
<dbReference type="EMBL" id="NBIV01000010">
    <property type="protein sequence ID" value="PXF48899.1"/>
    <property type="molecule type" value="Genomic_DNA"/>
</dbReference>
<gene>
    <name evidence="2" type="ORF">BWQ96_01241</name>
</gene>
<accession>A0A2V3J3F0</accession>
<evidence type="ECO:0000313" key="2">
    <source>
        <dbReference type="EMBL" id="PXF48899.1"/>
    </source>
</evidence>
<sequence length="334" mass="38854">MVFRWLFSSSSSSNPPPPEPEDPPYDEHALRPGDSTPAAVEDLSRPLQVPLSAIPPILIEEHPELKLSDYDLSRGQYARNVLALTHNAVRVEMSDMWSDIFPSLQKRCHSSAPLALSQQDLDDLHAWWSGFARFTLTSSLVDDMVTKKAFNDIYVGFDKETKQIDALFHKVQEKNNVYLELAFKKMATAVENFEKDPSENGCAQLLKAWRMLATMLGDIFAESERLIQAIDRWVRNPFEYKDLEKQATKIFTNKKRWGDDDSKRGEMIIMLCRWLNSEELMREWMFRNLTKKELRYIDKWMNDYRVGRLVIIDRLYQKKAATELGYHTELEAIP</sequence>
<evidence type="ECO:0000256" key="1">
    <source>
        <dbReference type="SAM" id="MobiDB-lite"/>
    </source>
</evidence>
<proteinExistence type="predicted"/>
<reference evidence="2 3" key="1">
    <citation type="journal article" date="2018" name="Mol. Biol. Evol.">
        <title>Analysis of the draft genome of the red seaweed Gracilariopsis chorda provides insights into genome size evolution in Rhodophyta.</title>
        <authorList>
            <person name="Lee J."/>
            <person name="Yang E.C."/>
            <person name="Graf L."/>
            <person name="Yang J.H."/>
            <person name="Qiu H."/>
            <person name="Zel Zion U."/>
            <person name="Chan C.X."/>
            <person name="Stephens T.G."/>
            <person name="Weber A.P.M."/>
            <person name="Boo G.H."/>
            <person name="Boo S.M."/>
            <person name="Kim K.M."/>
            <person name="Shin Y."/>
            <person name="Jung M."/>
            <person name="Lee S.J."/>
            <person name="Yim H.S."/>
            <person name="Lee J.H."/>
            <person name="Bhattacharya D."/>
            <person name="Yoon H.S."/>
        </authorList>
    </citation>
    <scope>NUCLEOTIDE SEQUENCE [LARGE SCALE GENOMIC DNA]</scope>
    <source>
        <strain evidence="2 3">SKKU-2015</strain>
        <tissue evidence="2">Whole body</tissue>
    </source>
</reference>
<protein>
    <submittedName>
        <fullName evidence="2">Uncharacterized protein</fullName>
    </submittedName>
</protein>
<dbReference type="OrthoDB" id="10332237at2759"/>
<evidence type="ECO:0000313" key="3">
    <source>
        <dbReference type="Proteomes" id="UP000247409"/>
    </source>
</evidence>
<dbReference type="Proteomes" id="UP000247409">
    <property type="component" value="Unassembled WGS sequence"/>
</dbReference>
<keyword evidence="3" id="KW-1185">Reference proteome</keyword>